<keyword evidence="1 2" id="KW-0732">Signal</keyword>
<sequence>MKKIMKVITAVILLASLVLPLSNAKAQTTLESIKEKGQLVVGTSADYPPFEWISIEDGQEEIIGADIDLAQKIADEIGVELVIENMGFDGLIPSLKTNRVDILIAGMGYTEDRAEQVDFSTPYYETTDYFVVHAEDAEQFEDASAFAEKRLGAQKASIQEGIILSEFPDANLTSLGKNNDLIQSLLTNRLDAVLLDEVAAAQFIKQNDGKLVLLEEFPFIDEEAQTGQSVILNKDNEDLLEVINGVVEEMVENGEYDELIEKYIELI</sequence>
<dbReference type="SUPFAM" id="SSF53850">
    <property type="entry name" value="Periplasmic binding protein-like II"/>
    <property type="match status" value="1"/>
</dbReference>
<evidence type="ECO:0000256" key="1">
    <source>
        <dbReference type="ARBA" id="ARBA00022729"/>
    </source>
</evidence>
<dbReference type="AlphaFoldDB" id="A0A5R9EGM0"/>
<dbReference type="Gene3D" id="3.40.190.10">
    <property type="entry name" value="Periplasmic binding protein-like II"/>
    <property type="match status" value="2"/>
</dbReference>
<feature type="domain" description="Solute-binding protein family 3/N-terminal" evidence="3">
    <location>
        <begin position="38"/>
        <end position="267"/>
    </location>
</feature>
<dbReference type="PANTHER" id="PTHR35936:SF17">
    <property type="entry name" value="ARGININE-BINDING EXTRACELLULAR PROTEIN ARTP"/>
    <property type="match status" value="1"/>
</dbReference>
<dbReference type="Pfam" id="PF00497">
    <property type="entry name" value="SBP_bac_3"/>
    <property type="match status" value="1"/>
</dbReference>
<feature type="chain" id="PRO_5024385841" evidence="2">
    <location>
        <begin position="27"/>
        <end position="267"/>
    </location>
</feature>
<comment type="caution">
    <text evidence="4">The sequence shown here is derived from an EMBL/GenBank/DDBJ whole genome shotgun (WGS) entry which is preliminary data.</text>
</comment>
<evidence type="ECO:0000313" key="5">
    <source>
        <dbReference type="Proteomes" id="UP000306420"/>
    </source>
</evidence>
<dbReference type="Proteomes" id="UP000306420">
    <property type="component" value="Unassembled WGS sequence"/>
</dbReference>
<proteinExistence type="predicted"/>
<evidence type="ECO:0000313" key="4">
    <source>
        <dbReference type="EMBL" id="TLQ49324.1"/>
    </source>
</evidence>
<evidence type="ECO:0000256" key="2">
    <source>
        <dbReference type="SAM" id="SignalP"/>
    </source>
</evidence>
<dbReference type="RefSeq" id="WP_138403606.1">
    <property type="nucleotide sequence ID" value="NZ_VBSP01000002.1"/>
</dbReference>
<evidence type="ECO:0000259" key="3">
    <source>
        <dbReference type="SMART" id="SM00062"/>
    </source>
</evidence>
<gene>
    <name evidence="4" type="ORF">FEZ33_01445</name>
</gene>
<name>A0A5R9EGM0_9LACT</name>
<protein>
    <submittedName>
        <fullName evidence="4">Transporter substrate-binding domain-containing protein</fullName>
    </submittedName>
</protein>
<dbReference type="InterPro" id="IPR001638">
    <property type="entry name" value="Solute-binding_3/MltF_N"/>
</dbReference>
<accession>A0A5R9EGM0</accession>
<dbReference type="OrthoDB" id="9811552at2"/>
<reference evidence="4 5" key="1">
    <citation type="submission" date="2019-05" db="EMBL/GenBank/DDBJ databases">
        <title>The metagenome of a microbial culture collection derived from dairy environment covers the genomic content of the human microbiome.</title>
        <authorList>
            <person name="Roder T."/>
            <person name="Wuthrich D."/>
            <person name="Sattari Z."/>
            <person name="Von Ah U."/>
            <person name="Bar C."/>
            <person name="Ronchi F."/>
            <person name="Macpherson A.J."/>
            <person name="Ganal-Vonarburg S.C."/>
            <person name="Bruggmann R."/>
            <person name="Vergeres G."/>
        </authorList>
    </citation>
    <scope>NUCLEOTIDE SEQUENCE [LARGE SCALE GENOMIC DNA]</scope>
    <source>
        <strain evidence="4 5">FAM 24227</strain>
    </source>
</reference>
<dbReference type="EMBL" id="VBSP01000002">
    <property type="protein sequence ID" value="TLQ49324.1"/>
    <property type="molecule type" value="Genomic_DNA"/>
</dbReference>
<dbReference type="SMART" id="SM00062">
    <property type="entry name" value="PBPb"/>
    <property type="match status" value="1"/>
</dbReference>
<dbReference type="PANTHER" id="PTHR35936">
    <property type="entry name" value="MEMBRANE-BOUND LYTIC MUREIN TRANSGLYCOSYLASE F"/>
    <property type="match status" value="1"/>
</dbReference>
<organism evidence="4 5">
    <name type="scientific">Ruoffia tabacinasalis</name>
    <dbReference type="NCBI Taxonomy" id="87458"/>
    <lineage>
        <taxon>Bacteria</taxon>
        <taxon>Bacillati</taxon>
        <taxon>Bacillota</taxon>
        <taxon>Bacilli</taxon>
        <taxon>Lactobacillales</taxon>
        <taxon>Aerococcaceae</taxon>
        <taxon>Ruoffia</taxon>
    </lineage>
</organism>
<feature type="signal peptide" evidence="2">
    <location>
        <begin position="1"/>
        <end position="26"/>
    </location>
</feature>